<feature type="transmembrane region" description="Helical" evidence="2">
    <location>
        <begin position="6"/>
        <end position="27"/>
    </location>
</feature>
<feature type="region of interest" description="Disordered" evidence="1">
    <location>
        <begin position="47"/>
        <end position="66"/>
    </location>
</feature>
<keyword evidence="4" id="KW-1185">Reference proteome</keyword>
<name>A0ABV0LDU2_9PSEU</name>
<keyword evidence="2" id="KW-1133">Transmembrane helix</keyword>
<keyword evidence="2" id="KW-0472">Membrane</keyword>
<reference evidence="3 4" key="1">
    <citation type="submission" date="2024-05" db="EMBL/GenBank/DDBJ databases">
        <authorList>
            <person name="Zhao H."/>
            <person name="Xu Y."/>
            <person name="Lin S."/>
            <person name="Spain J.C."/>
            <person name="Zhou N.-Y."/>
        </authorList>
    </citation>
    <scope>NUCLEOTIDE SEQUENCE [LARGE SCALE GENOMIC DNA]</scope>
    <source>
        <strain evidence="3 4">NEAU-NG30</strain>
    </source>
</reference>
<evidence type="ECO:0000313" key="3">
    <source>
        <dbReference type="EMBL" id="MEQ0560094.1"/>
    </source>
</evidence>
<keyword evidence="2" id="KW-0812">Transmembrane</keyword>
<accession>A0ABV0LDU2</accession>
<evidence type="ECO:0000256" key="2">
    <source>
        <dbReference type="SAM" id="Phobius"/>
    </source>
</evidence>
<dbReference type="RefSeq" id="WP_348950657.1">
    <property type="nucleotide sequence ID" value="NZ_JBDZYD010000004.1"/>
</dbReference>
<sequence length="66" mass="7142">MFTWIIACWAVLSMILLGSACFTALFVRDPGRRADAYKVLKLLLSRRSGDGPGTAGRPGDNVGEGW</sequence>
<gene>
    <name evidence="3" type="ORF">ABJI51_13485</name>
</gene>
<dbReference type="EMBL" id="JBDZYD010000004">
    <property type="protein sequence ID" value="MEQ0560094.1"/>
    <property type="molecule type" value="Genomic_DNA"/>
</dbReference>
<dbReference type="Proteomes" id="UP001440984">
    <property type="component" value="Unassembled WGS sequence"/>
</dbReference>
<protein>
    <submittedName>
        <fullName evidence="3">Uncharacterized protein</fullName>
    </submittedName>
</protein>
<comment type="caution">
    <text evidence="3">The sequence shown here is derived from an EMBL/GenBank/DDBJ whole genome shotgun (WGS) entry which is preliminary data.</text>
</comment>
<feature type="compositionally biased region" description="Gly residues" evidence="1">
    <location>
        <begin position="50"/>
        <end position="66"/>
    </location>
</feature>
<evidence type="ECO:0000256" key="1">
    <source>
        <dbReference type="SAM" id="MobiDB-lite"/>
    </source>
</evidence>
<organism evidence="3 4">
    <name type="scientific">Amycolatopsis melonis</name>
    <dbReference type="NCBI Taxonomy" id="3156488"/>
    <lineage>
        <taxon>Bacteria</taxon>
        <taxon>Bacillati</taxon>
        <taxon>Actinomycetota</taxon>
        <taxon>Actinomycetes</taxon>
        <taxon>Pseudonocardiales</taxon>
        <taxon>Pseudonocardiaceae</taxon>
        <taxon>Amycolatopsis</taxon>
    </lineage>
</organism>
<proteinExistence type="predicted"/>
<evidence type="ECO:0000313" key="4">
    <source>
        <dbReference type="Proteomes" id="UP001440984"/>
    </source>
</evidence>